<organism evidence="2 3">
    <name type="scientific">Claviceps arundinis</name>
    <dbReference type="NCBI Taxonomy" id="1623583"/>
    <lineage>
        <taxon>Eukaryota</taxon>
        <taxon>Fungi</taxon>
        <taxon>Dikarya</taxon>
        <taxon>Ascomycota</taxon>
        <taxon>Pezizomycotina</taxon>
        <taxon>Sordariomycetes</taxon>
        <taxon>Hypocreomycetidae</taxon>
        <taxon>Hypocreales</taxon>
        <taxon>Clavicipitaceae</taxon>
        <taxon>Claviceps</taxon>
    </lineage>
</organism>
<dbReference type="AlphaFoldDB" id="A0A9P7MLT5"/>
<proteinExistence type="predicted"/>
<feature type="region of interest" description="Disordered" evidence="1">
    <location>
        <begin position="82"/>
        <end position="128"/>
    </location>
</feature>
<dbReference type="Proteomes" id="UP000784919">
    <property type="component" value="Unassembled WGS sequence"/>
</dbReference>
<feature type="compositionally biased region" description="Basic and acidic residues" evidence="1">
    <location>
        <begin position="88"/>
        <end position="97"/>
    </location>
</feature>
<dbReference type="EMBL" id="SRPS01000657">
    <property type="protein sequence ID" value="KAG5955488.1"/>
    <property type="molecule type" value="Genomic_DNA"/>
</dbReference>
<evidence type="ECO:0000313" key="3">
    <source>
        <dbReference type="Proteomes" id="UP000784919"/>
    </source>
</evidence>
<comment type="caution">
    <text evidence="2">The sequence shown here is derived from an EMBL/GenBank/DDBJ whole genome shotgun (WGS) entry which is preliminary data.</text>
</comment>
<evidence type="ECO:0000313" key="2">
    <source>
        <dbReference type="EMBL" id="KAG5955488.1"/>
    </source>
</evidence>
<evidence type="ECO:0000256" key="1">
    <source>
        <dbReference type="SAM" id="MobiDB-lite"/>
    </source>
</evidence>
<feature type="compositionally biased region" description="Polar residues" evidence="1">
    <location>
        <begin position="1"/>
        <end position="15"/>
    </location>
</feature>
<gene>
    <name evidence="2" type="ORF">E4U56_007176</name>
</gene>
<reference evidence="2" key="1">
    <citation type="journal article" date="2020" name="bioRxiv">
        <title>Whole genome comparisons of ergot fungi reveals the divergence and evolution of species within the genus Claviceps are the result of varying mechanisms driving genome evolution and host range expansion.</title>
        <authorList>
            <person name="Wyka S.A."/>
            <person name="Mondo S.J."/>
            <person name="Liu M."/>
            <person name="Dettman J."/>
            <person name="Nalam V."/>
            <person name="Broders K.D."/>
        </authorList>
    </citation>
    <scope>NUCLEOTIDE SEQUENCE</scope>
    <source>
        <strain evidence="2">CCC 1102</strain>
    </source>
</reference>
<feature type="region of interest" description="Disordered" evidence="1">
    <location>
        <begin position="1"/>
        <end position="20"/>
    </location>
</feature>
<name>A0A9P7MLT5_9HYPO</name>
<protein>
    <submittedName>
        <fullName evidence="2">Uncharacterized protein</fullName>
    </submittedName>
</protein>
<sequence>MPYNKNSAQPNGNKDCNTKYANKKARKQRLALAEVAVEELNALTIADKPLDARKNAVPTATNKDAIVCLKGKGTIVPKNDVVQKKPTKPAEDKDTAVHQKGKGVAVPKHDDAVSQEKSALSAENKDAAVHQKKNGIAVPGHNVVEVQQISTEPAEDTVLTQ</sequence>
<accession>A0A9P7MLT5</accession>